<organism evidence="3 4">
    <name type="scientific">Holdemanella biformis</name>
    <dbReference type="NCBI Taxonomy" id="1735"/>
    <lineage>
        <taxon>Bacteria</taxon>
        <taxon>Bacillati</taxon>
        <taxon>Bacillota</taxon>
        <taxon>Erysipelotrichia</taxon>
        <taxon>Erysipelotrichales</taxon>
        <taxon>Erysipelotrichaceae</taxon>
        <taxon>Holdemanella</taxon>
    </lineage>
</organism>
<dbReference type="GO" id="GO:0016787">
    <property type="term" value="F:hydrolase activity"/>
    <property type="evidence" value="ECO:0007669"/>
    <property type="project" value="UniProtKB-KW"/>
</dbReference>
<dbReference type="GO" id="GO:0016831">
    <property type="term" value="F:carboxy-lyase activity"/>
    <property type="evidence" value="ECO:0007669"/>
    <property type="project" value="InterPro"/>
</dbReference>
<dbReference type="Pfam" id="PF04909">
    <property type="entry name" value="Amidohydro_2"/>
    <property type="match status" value="1"/>
</dbReference>
<gene>
    <name evidence="3" type="ORF">DWW32_09675</name>
</gene>
<proteinExistence type="predicted"/>
<dbReference type="AlphaFoldDB" id="A0A395W7A1"/>
<sequence length="237" mass="26943">MKKIDAHAHLGYIGGWANVKMDVDELISLMDTYEIETTMICVLDNEVAYKAMQKYPGRIEGCVYVNPLEPDCLDLIDKYVKLGFKAIKLQPLRHAYCADSEIVDPILDKAEEYGIPVCIHSGHPPYSLPWQIGLLAERHPNCKVLMIHMGHGHGVYIDAALKTARRYPNIYLEMSGMPMHTKIKEAYDTVGHDRIMFGTDTPFHHPTVEMQKVLMSGVDEQGLEDIFYNNAKKFFDV</sequence>
<dbReference type="Gene3D" id="3.20.20.140">
    <property type="entry name" value="Metal-dependent hydrolases"/>
    <property type="match status" value="1"/>
</dbReference>
<dbReference type="RefSeq" id="WP_118325624.1">
    <property type="nucleotide sequence ID" value="NZ_CATXNH010000071.1"/>
</dbReference>
<name>A0A395W7A1_9FIRM</name>
<dbReference type="GO" id="GO:0005737">
    <property type="term" value="C:cytoplasm"/>
    <property type="evidence" value="ECO:0007669"/>
    <property type="project" value="TreeGrafter"/>
</dbReference>
<evidence type="ECO:0000256" key="1">
    <source>
        <dbReference type="ARBA" id="ARBA00023239"/>
    </source>
</evidence>
<dbReference type="PANTHER" id="PTHR21240">
    <property type="entry name" value="2-AMINO-3-CARBOXYLMUCONATE-6-SEMIALDEHYDE DECARBOXYLASE"/>
    <property type="match status" value="1"/>
</dbReference>
<dbReference type="GeneID" id="66580199"/>
<dbReference type="PANTHER" id="PTHR21240:SF28">
    <property type="entry name" value="ISO-OROTATE DECARBOXYLASE (EUROFUNG)"/>
    <property type="match status" value="1"/>
</dbReference>
<protein>
    <submittedName>
        <fullName evidence="3">Amidohydrolase</fullName>
    </submittedName>
</protein>
<evidence type="ECO:0000259" key="2">
    <source>
        <dbReference type="Pfam" id="PF04909"/>
    </source>
</evidence>
<keyword evidence="3" id="KW-0378">Hydrolase</keyword>
<dbReference type="SUPFAM" id="SSF51556">
    <property type="entry name" value="Metallo-dependent hydrolases"/>
    <property type="match status" value="1"/>
</dbReference>
<accession>A0A395W7A1</accession>
<dbReference type="Proteomes" id="UP000265489">
    <property type="component" value="Unassembled WGS sequence"/>
</dbReference>
<feature type="domain" description="Amidohydrolase-related" evidence="2">
    <location>
        <begin position="35"/>
        <end position="236"/>
    </location>
</feature>
<dbReference type="EMBL" id="QRYQ01000020">
    <property type="protein sequence ID" value="RGU90062.1"/>
    <property type="molecule type" value="Genomic_DNA"/>
</dbReference>
<reference evidence="3 4" key="1">
    <citation type="submission" date="2018-08" db="EMBL/GenBank/DDBJ databases">
        <title>A genome reference for cultivated species of the human gut microbiota.</title>
        <authorList>
            <person name="Zou Y."/>
            <person name="Xue W."/>
            <person name="Luo G."/>
        </authorList>
    </citation>
    <scope>NUCLEOTIDE SEQUENCE [LARGE SCALE GENOMIC DNA]</scope>
    <source>
        <strain evidence="3 4">AF15-20</strain>
    </source>
</reference>
<dbReference type="InterPro" id="IPR006680">
    <property type="entry name" value="Amidohydro-rel"/>
</dbReference>
<dbReference type="CDD" id="cd01292">
    <property type="entry name" value="metallo-dependent_hydrolases"/>
    <property type="match status" value="1"/>
</dbReference>
<dbReference type="InterPro" id="IPR032466">
    <property type="entry name" value="Metal_Hydrolase"/>
</dbReference>
<dbReference type="InterPro" id="IPR032465">
    <property type="entry name" value="ACMSD"/>
</dbReference>
<keyword evidence="1" id="KW-0456">Lyase</keyword>
<comment type="caution">
    <text evidence="3">The sequence shown here is derived from an EMBL/GenBank/DDBJ whole genome shotgun (WGS) entry which is preliminary data.</text>
</comment>
<evidence type="ECO:0000313" key="3">
    <source>
        <dbReference type="EMBL" id="RGU90062.1"/>
    </source>
</evidence>
<dbReference type="GO" id="GO:0019748">
    <property type="term" value="P:secondary metabolic process"/>
    <property type="evidence" value="ECO:0007669"/>
    <property type="project" value="TreeGrafter"/>
</dbReference>
<evidence type="ECO:0000313" key="4">
    <source>
        <dbReference type="Proteomes" id="UP000265489"/>
    </source>
</evidence>